<dbReference type="Gene3D" id="3.30.70.1070">
    <property type="entry name" value="Sporulation related repeat"/>
    <property type="match status" value="1"/>
</dbReference>
<dbReference type="Pfam" id="PF03330">
    <property type="entry name" value="DPBB_1"/>
    <property type="match status" value="1"/>
</dbReference>
<dbReference type="RefSeq" id="WP_096619401.1">
    <property type="nucleotide sequence ID" value="NZ_CP020660.1"/>
</dbReference>
<dbReference type="PROSITE" id="PS51724">
    <property type="entry name" value="SPOR"/>
    <property type="match status" value="1"/>
</dbReference>
<dbReference type="InterPro" id="IPR034718">
    <property type="entry name" value="RlpA"/>
</dbReference>
<comment type="function">
    <text evidence="4">Lytic transglycosylase with a strong preference for naked glycan strands that lack stem peptides.</text>
</comment>
<dbReference type="InterPro" id="IPR012997">
    <property type="entry name" value="RplA"/>
</dbReference>
<dbReference type="InterPro" id="IPR036680">
    <property type="entry name" value="SPOR-like_sf"/>
</dbReference>
<comment type="subcellular location">
    <subcellularLocation>
        <location evidence="4">Cell membrane</location>
        <topology evidence="4">Lipid-anchor</topology>
    </subcellularLocation>
</comment>
<dbReference type="NCBIfam" id="TIGR00413">
    <property type="entry name" value="rlpA"/>
    <property type="match status" value="1"/>
</dbReference>
<dbReference type="Pfam" id="PF05036">
    <property type="entry name" value="SPOR"/>
    <property type="match status" value="1"/>
</dbReference>
<evidence type="ECO:0000256" key="1">
    <source>
        <dbReference type="ARBA" id="ARBA00022729"/>
    </source>
</evidence>
<comment type="similarity">
    <text evidence="4 5">Belongs to the RlpA family.</text>
</comment>
<dbReference type="AlphaFoldDB" id="A0A291BA72"/>
<dbReference type="EMBL" id="CP020660">
    <property type="protein sequence ID" value="ATF09885.1"/>
    <property type="molecule type" value="Genomic_DNA"/>
</dbReference>
<dbReference type="GO" id="GO:0071555">
    <property type="term" value="P:cell wall organization"/>
    <property type="evidence" value="ECO:0007669"/>
    <property type="project" value="UniProtKB-KW"/>
</dbReference>
<reference evidence="8" key="1">
    <citation type="submission" date="2017-04" db="EMBL/GenBank/DDBJ databases">
        <title>Genome evolution of the luminous symbionts of deep sea anglerfish.</title>
        <authorList>
            <person name="Hendry T.A."/>
        </authorList>
    </citation>
    <scope>NUCLEOTIDE SEQUENCE [LARGE SCALE GENOMIC DNA]</scope>
</reference>
<dbReference type="CDD" id="cd22268">
    <property type="entry name" value="DPBB_RlpA-like"/>
    <property type="match status" value="1"/>
</dbReference>
<dbReference type="GO" id="GO:0000270">
    <property type="term" value="P:peptidoglycan metabolic process"/>
    <property type="evidence" value="ECO:0007669"/>
    <property type="project" value="UniProtKB-UniRule"/>
</dbReference>
<keyword evidence="1" id="KW-0732">Signal</keyword>
<dbReference type="Gene3D" id="2.40.40.10">
    <property type="entry name" value="RlpA-like domain"/>
    <property type="match status" value="1"/>
</dbReference>
<evidence type="ECO:0000313" key="8">
    <source>
        <dbReference type="Proteomes" id="UP000218160"/>
    </source>
</evidence>
<keyword evidence="4 7" id="KW-0449">Lipoprotein</keyword>
<dbReference type="PANTHER" id="PTHR34183:SF1">
    <property type="entry name" value="ENDOLYTIC PEPTIDOGLYCAN TRANSGLYCOSYLASE RLPA"/>
    <property type="match status" value="1"/>
</dbReference>
<dbReference type="Proteomes" id="UP000218160">
    <property type="component" value="Chromosome 1"/>
</dbReference>
<dbReference type="GO" id="GO:0042834">
    <property type="term" value="F:peptidoglycan binding"/>
    <property type="evidence" value="ECO:0007669"/>
    <property type="project" value="InterPro"/>
</dbReference>
<keyword evidence="3 4" id="KW-0961">Cell wall biogenesis/degradation</keyword>
<protein>
    <recommendedName>
        <fullName evidence="4">Endolytic peptidoglycan transglycosylase RlpA</fullName>
        <ecNumber evidence="4">4.2.2.-</ecNumber>
    </recommendedName>
</protein>
<evidence type="ECO:0000313" key="7">
    <source>
        <dbReference type="EMBL" id="ATF09885.1"/>
    </source>
</evidence>
<sequence length="262" mass="29551">MEKILSIIVVLLAGCSSEDGRYSLVTDKSPKVAPTLMHIENAQPRYEPFSRAGNSDYSVRGKNYAVLKVPGEYSKIGIASWYGEKFHGHKTSNGEIYDMYSMSAAHRILPLPSYVEVTNMTNGKKAIVRVNDRGPFHEDRIIDLSYAAASKLGVLETGLVLVKVTLLKVDKPIDNSEWEYARLNRYFVQLVAMSDESKAIRAAHMFNKQFNLPTDIRRTDKVFRVRLGPFNDYKQTQNTVLLAHEHQINEAFIVVEPIADGL</sequence>
<accession>A0A291BA72</accession>
<keyword evidence="4" id="KW-1003">Cell membrane</keyword>
<dbReference type="InterPro" id="IPR007730">
    <property type="entry name" value="SPOR-like_dom"/>
</dbReference>
<keyword evidence="4" id="KW-0564">Palmitate</keyword>
<dbReference type="SUPFAM" id="SSF50685">
    <property type="entry name" value="Barwin-like endoglucanases"/>
    <property type="match status" value="1"/>
</dbReference>
<dbReference type="KEGG" id="elux:BTN50_1406"/>
<dbReference type="InterPro" id="IPR036908">
    <property type="entry name" value="RlpA-like_sf"/>
</dbReference>
<dbReference type="SUPFAM" id="SSF110997">
    <property type="entry name" value="Sporulation related repeat"/>
    <property type="match status" value="1"/>
</dbReference>
<evidence type="ECO:0000256" key="4">
    <source>
        <dbReference type="HAMAP-Rule" id="MF_02071"/>
    </source>
</evidence>
<dbReference type="PANTHER" id="PTHR34183">
    <property type="entry name" value="ENDOLYTIC PEPTIDOGLYCAN TRANSGLYCOSYLASE RLPA"/>
    <property type="match status" value="1"/>
</dbReference>
<dbReference type="GO" id="GO:0008932">
    <property type="term" value="F:lytic endotransglycosylase activity"/>
    <property type="evidence" value="ECO:0007669"/>
    <property type="project" value="UniProtKB-UniRule"/>
</dbReference>
<dbReference type="FunFam" id="2.40.40.10:FF:000003">
    <property type="entry name" value="Endolytic peptidoglycan transglycosylase RlpA"/>
    <property type="match status" value="1"/>
</dbReference>
<dbReference type="EC" id="4.2.2.-" evidence="4"/>
<gene>
    <name evidence="4" type="primary">rlpA</name>
    <name evidence="7" type="ORF">BTN50_1406</name>
</gene>
<feature type="domain" description="SPOR" evidence="6">
    <location>
        <begin position="180"/>
        <end position="256"/>
    </location>
</feature>
<evidence type="ECO:0000259" key="6">
    <source>
        <dbReference type="PROSITE" id="PS51724"/>
    </source>
</evidence>
<dbReference type="OrthoDB" id="9779128at2"/>
<proteinExistence type="inferred from homology"/>
<dbReference type="HAMAP" id="MF_02071">
    <property type="entry name" value="RlpA"/>
    <property type="match status" value="1"/>
</dbReference>
<dbReference type="PROSITE" id="PS51257">
    <property type="entry name" value="PROKAR_LIPOPROTEIN"/>
    <property type="match status" value="1"/>
</dbReference>
<evidence type="ECO:0000256" key="3">
    <source>
        <dbReference type="ARBA" id="ARBA00023316"/>
    </source>
</evidence>
<dbReference type="GO" id="GO:0005886">
    <property type="term" value="C:plasma membrane"/>
    <property type="evidence" value="ECO:0007669"/>
    <property type="project" value="UniProtKB-SubCell"/>
</dbReference>
<keyword evidence="4" id="KW-0472">Membrane</keyword>
<name>A0A291BA72_9GAMM</name>
<organism evidence="7 8">
    <name type="scientific">Candidatus Enterovibrio altilux</name>
    <dbReference type="NCBI Taxonomy" id="1927128"/>
    <lineage>
        <taxon>Bacteria</taxon>
        <taxon>Pseudomonadati</taxon>
        <taxon>Pseudomonadota</taxon>
        <taxon>Gammaproteobacteria</taxon>
        <taxon>Vibrionales</taxon>
        <taxon>Vibrionaceae</taxon>
        <taxon>Enterovibrio</taxon>
    </lineage>
</organism>
<keyword evidence="8" id="KW-1185">Reference proteome</keyword>
<evidence type="ECO:0000256" key="5">
    <source>
        <dbReference type="RuleBase" id="RU003495"/>
    </source>
</evidence>
<evidence type="ECO:0000256" key="2">
    <source>
        <dbReference type="ARBA" id="ARBA00023239"/>
    </source>
</evidence>
<dbReference type="InterPro" id="IPR009009">
    <property type="entry name" value="RlpA-like_DPBB"/>
</dbReference>
<dbReference type="GO" id="GO:0009279">
    <property type="term" value="C:cell outer membrane"/>
    <property type="evidence" value="ECO:0007669"/>
    <property type="project" value="TreeGrafter"/>
</dbReference>
<keyword evidence="2 4" id="KW-0456">Lyase</keyword>